<dbReference type="Gene3D" id="1.10.10.10">
    <property type="entry name" value="Winged helix-like DNA-binding domain superfamily/Winged helix DNA-binding domain"/>
    <property type="match status" value="1"/>
</dbReference>
<evidence type="ECO:0000313" key="7">
    <source>
        <dbReference type="Proteomes" id="UP000430508"/>
    </source>
</evidence>
<dbReference type="PANTHER" id="PTHR30126:SF64">
    <property type="entry name" value="HTH-TYPE TRANSCRIPTIONAL REGULATOR CITR"/>
    <property type="match status" value="1"/>
</dbReference>
<dbReference type="GO" id="GO:0000976">
    <property type="term" value="F:transcription cis-regulatory region binding"/>
    <property type="evidence" value="ECO:0007669"/>
    <property type="project" value="TreeGrafter"/>
</dbReference>
<feature type="domain" description="HTH lysR-type" evidence="5">
    <location>
        <begin position="1"/>
        <end position="58"/>
    </location>
</feature>
<evidence type="ECO:0000256" key="3">
    <source>
        <dbReference type="ARBA" id="ARBA00023125"/>
    </source>
</evidence>
<dbReference type="FunFam" id="1.10.10.10:FF:000001">
    <property type="entry name" value="LysR family transcriptional regulator"/>
    <property type="match status" value="1"/>
</dbReference>
<evidence type="ECO:0000256" key="4">
    <source>
        <dbReference type="ARBA" id="ARBA00023163"/>
    </source>
</evidence>
<dbReference type="AlphaFoldDB" id="A0A857DLU2"/>
<dbReference type="PRINTS" id="PR00039">
    <property type="entry name" value="HTHLYSR"/>
</dbReference>
<dbReference type="InterPro" id="IPR005119">
    <property type="entry name" value="LysR_subst-bd"/>
</dbReference>
<proteinExistence type="inferred from homology"/>
<dbReference type="PROSITE" id="PS50931">
    <property type="entry name" value="HTH_LYSR"/>
    <property type="match status" value="1"/>
</dbReference>
<name>A0A857DLU2_9FIRM</name>
<keyword evidence="2" id="KW-0805">Transcription regulation</keyword>
<dbReference type="PANTHER" id="PTHR30126">
    <property type="entry name" value="HTH-TYPE TRANSCRIPTIONAL REGULATOR"/>
    <property type="match status" value="1"/>
</dbReference>
<dbReference type="RefSeq" id="WP_019225992.1">
    <property type="nucleotide sequence ID" value="NZ_CP046996.1"/>
</dbReference>
<dbReference type="Pfam" id="PF03466">
    <property type="entry name" value="LysR_substrate"/>
    <property type="match status" value="1"/>
</dbReference>
<dbReference type="InterPro" id="IPR036390">
    <property type="entry name" value="WH_DNA-bd_sf"/>
</dbReference>
<evidence type="ECO:0000256" key="2">
    <source>
        <dbReference type="ARBA" id="ARBA00023015"/>
    </source>
</evidence>
<dbReference type="Pfam" id="PF00126">
    <property type="entry name" value="HTH_1"/>
    <property type="match status" value="1"/>
</dbReference>
<protein>
    <submittedName>
        <fullName evidence="6">LysR family transcriptional regulator</fullName>
    </submittedName>
</protein>
<dbReference type="InterPro" id="IPR047788">
    <property type="entry name" value="LysR-like_Sec_metab"/>
</dbReference>
<accession>A0A857DLU2</accession>
<dbReference type="InterPro" id="IPR000847">
    <property type="entry name" value="LysR_HTH_N"/>
</dbReference>
<dbReference type="NCBIfam" id="NF040786">
    <property type="entry name" value="LysR_Sec_metab"/>
    <property type="match status" value="1"/>
</dbReference>
<dbReference type="SUPFAM" id="SSF53850">
    <property type="entry name" value="Periplasmic binding protein-like II"/>
    <property type="match status" value="1"/>
</dbReference>
<evidence type="ECO:0000256" key="1">
    <source>
        <dbReference type="ARBA" id="ARBA00009437"/>
    </source>
</evidence>
<dbReference type="EMBL" id="CP046996">
    <property type="protein sequence ID" value="QHA01422.1"/>
    <property type="molecule type" value="Genomic_DNA"/>
</dbReference>
<dbReference type="InterPro" id="IPR036388">
    <property type="entry name" value="WH-like_DNA-bd_sf"/>
</dbReference>
<keyword evidence="4" id="KW-0804">Transcription</keyword>
<evidence type="ECO:0000313" key="6">
    <source>
        <dbReference type="EMBL" id="QHA01422.1"/>
    </source>
</evidence>
<evidence type="ECO:0000259" key="5">
    <source>
        <dbReference type="PROSITE" id="PS50931"/>
    </source>
</evidence>
<reference evidence="6 7" key="1">
    <citation type="submission" date="2019-12" db="EMBL/GenBank/DDBJ databases">
        <title>Sequence classification of anaerobic respiratory reductive dehalogenases: First we see many, then we see few.</title>
        <authorList>
            <person name="Molenda O."/>
            <person name="Puentes Jacome L.A."/>
            <person name="Cao X."/>
            <person name="Nesbo C.L."/>
            <person name="Tang S."/>
            <person name="Morson N."/>
            <person name="Patron J."/>
            <person name="Lomheim L."/>
            <person name="Wishart D.S."/>
            <person name="Edwards E.A."/>
        </authorList>
    </citation>
    <scope>NUCLEOTIDE SEQUENCE [LARGE SCALE GENOMIC DNA]</scope>
    <source>
        <strain evidence="6 7">12DCA</strain>
    </source>
</reference>
<gene>
    <name evidence="6" type="ORF">GQ588_12625</name>
</gene>
<comment type="similarity">
    <text evidence="1">Belongs to the LysR transcriptional regulatory family.</text>
</comment>
<organism evidence="6 7">
    <name type="scientific">Dehalobacter restrictus</name>
    <dbReference type="NCBI Taxonomy" id="55583"/>
    <lineage>
        <taxon>Bacteria</taxon>
        <taxon>Bacillati</taxon>
        <taxon>Bacillota</taxon>
        <taxon>Clostridia</taxon>
        <taxon>Eubacteriales</taxon>
        <taxon>Desulfitobacteriaceae</taxon>
        <taxon>Dehalobacter</taxon>
    </lineage>
</organism>
<sequence>MLLHQLEIFTQVAEKNSFSKAAQSLFLSQSTVSTHISNLEHYFGQKLFDRLGKEIVLTPFGEKLYPWAREILNVKDRALWEMKGWTAKIDGHLHIAASSVPAKYAIPTLLAKFLGEYKGIQFVLNQSGSEIVAAKLLNGDAEIGVLGKQYHEDQLTFIPFLQEKLVLITPSSIHLNNHISITELVDYPFVFRKSDSGTQANVVQMLHTSGITLSDLQVVGYCDNLEALKESVREGIGISIISGIAALDYVKSRQINAYELAELPEKRMFYFAHHKKRTLSPWAETFIHFCLESAGLVSNQYASLPD</sequence>
<dbReference type="GO" id="GO:0003700">
    <property type="term" value="F:DNA-binding transcription factor activity"/>
    <property type="evidence" value="ECO:0007669"/>
    <property type="project" value="InterPro"/>
</dbReference>
<dbReference type="SUPFAM" id="SSF46785">
    <property type="entry name" value="Winged helix' DNA-binding domain"/>
    <property type="match status" value="1"/>
</dbReference>
<keyword evidence="3" id="KW-0238">DNA-binding</keyword>
<dbReference type="Gene3D" id="3.40.190.290">
    <property type="match status" value="1"/>
</dbReference>
<dbReference type="Proteomes" id="UP000430508">
    <property type="component" value="Chromosome"/>
</dbReference>